<keyword evidence="2" id="KW-1185">Reference proteome</keyword>
<dbReference type="EMBL" id="CP005973">
    <property type="protein sequence ID" value="AJR06633.1"/>
    <property type="molecule type" value="Genomic_DNA"/>
</dbReference>
<reference evidence="1 2" key="1">
    <citation type="submission" date="2013-05" db="EMBL/GenBank/DDBJ databases">
        <title>Complete genome sequence of the lipase-producing bacterium Photobacterium gaetbulicola Gung47.</title>
        <authorList>
            <person name="Kim Y.-O."/>
        </authorList>
    </citation>
    <scope>NUCLEOTIDE SEQUENCE [LARGE SCALE GENOMIC DNA]</scope>
    <source>
        <strain evidence="1 2">Gung47</strain>
    </source>
</reference>
<dbReference type="HOGENOM" id="CLU_2480636_0_0_6"/>
<dbReference type="STRING" id="658445.H744_1c1615"/>
<accession>A0A0C5WHK9</accession>
<dbReference type="Proteomes" id="UP000032303">
    <property type="component" value="Chromosome 1"/>
</dbReference>
<dbReference type="AlphaFoldDB" id="A0A0C5WHK9"/>
<name>A0A0C5WHK9_9GAMM</name>
<gene>
    <name evidence="1" type="ORF">H744_1c1615</name>
</gene>
<proteinExistence type="predicted"/>
<organism evidence="1 2">
    <name type="scientific">Photobacterium gaetbulicola Gung47</name>
    <dbReference type="NCBI Taxonomy" id="658445"/>
    <lineage>
        <taxon>Bacteria</taxon>
        <taxon>Pseudomonadati</taxon>
        <taxon>Pseudomonadota</taxon>
        <taxon>Gammaproteobacteria</taxon>
        <taxon>Vibrionales</taxon>
        <taxon>Vibrionaceae</taxon>
        <taxon>Photobacterium</taxon>
    </lineage>
</organism>
<evidence type="ECO:0000313" key="1">
    <source>
        <dbReference type="EMBL" id="AJR06633.1"/>
    </source>
</evidence>
<dbReference type="KEGG" id="pgb:H744_1c1615"/>
<protein>
    <submittedName>
        <fullName evidence="1">Uncharacterized protein</fullName>
    </submittedName>
</protein>
<sequence>MSENSGPFFLARSRCDSLPIAMQDEINELRSCIGCVVTTVAPCPNRAFSQVLNGIFFSYPASSSAMNTALRIFLVVAVKLPEALDIT</sequence>
<dbReference type="PATRIC" id="fig|658445.3.peg.1746"/>
<evidence type="ECO:0000313" key="2">
    <source>
        <dbReference type="Proteomes" id="UP000032303"/>
    </source>
</evidence>